<dbReference type="AlphaFoldDB" id="A0A9D4F7A3"/>
<dbReference type="Proteomes" id="UP000828390">
    <property type="component" value="Unassembled WGS sequence"/>
</dbReference>
<evidence type="ECO:0000313" key="1">
    <source>
        <dbReference type="EMBL" id="KAH3791205.1"/>
    </source>
</evidence>
<proteinExistence type="predicted"/>
<accession>A0A9D4F7A3</accession>
<evidence type="ECO:0000313" key="2">
    <source>
        <dbReference type="Proteomes" id="UP000828390"/>
    </source>
</evidence>
<reference evidence="1" key="1">
    <citation type="journal article" date="2019" name="bioRxiv">
        <title>The Genome of the Zebra Mussel, Dreissena polymorpha: A Resource for Invasive Species Research.</title>
        <authorList>
            <person name="McCartney M.A."/>
            <person name="Auch B."/>
            <person name="Kono T."/>
            <person name="Mallez S."/>
            <person name="Zhang Y."/>
            <person name="Obille A."/>
            <person name="Becker A."/>
            <person name="Abrahante J.E."/>
            <person name="Garbe J."/>
            <person name="Badalamenti J.P."/>
            <person name="Herman A."/>
            <person name="Mangelson H."/>
            <person name="Liachko I."/>
            <person name="Sullivan S."/>
            <person name="Sone E.D."/>
            <person name="Koren S."/>
            <person name="Silverstein K.A.T."/>
            <person name="Beckman K.B."/>
            <person name="Gohl D.M."/>
        </authorList>
    </citation>
    <scope>NUCLEOTIDE SEQUENCE</scope>
    <source>
        <strain evidence="1">Duluth1</strain>
        <tissue evidence="1">Whole animal</tissue>
    </source>
</reference>
<gene>
    <name evidence="1" type="ORF">DPMN_144685</name>
</gene>
<organism evidence="1 2">
    <name type="scientific">Dreissena polymorpha</name>
    <name type="common">Zebra mussel</name>
    <name type="synonym">Mytilus polymorpha</name>
    <dbReference type="NCBI Taxonomy" id="45954"/>
    <lineage>
        <taxon>Eukaryota</taxon>
        <taxon>Metazoa</taxon>
        <taxon>Spiralia</taxon>
        <taxon>Lophotrochozoa</taxon>
        <taxon>Mollusca</taxon>
        <taxon>Bivalvia</taxon>
        <taxon>Autobranchia</taxon>
        <taxon>Heteroconchia</taxon>
        <taxon>Euheterodonta</taxon>
        <taxon>Imparidentia</taxon>
        <taxon>Neoheterodontei</taxon>
        <taxon>Myida</taxon>
        <taxon>Dreissenoidea</taxon>
        <taxon>Dreissenidae</taxon>
        <taxon>Dreissena</taxon>
    </lineage>
</organism>
<name>A0A9D4F7A3_DREPO</name>
<dbReference type="EMBL" id="JAIWYP010000007">
    <property type="protein sequence ID" value="KAH3791205.1"/>
    <property type="molecule type" value="Genomic_DNA"/>
</dbReference>
<reference evidence="1" key="2">
    <citation type="submission" date="2020-11" db="EMBL/GenBank/DDBJ databases">
        <authorList>
            <person name="McCartney M.A."/>
            <person name="Auch B."/>
            <person name="Kono T."/>
            <person name="Mallez S."/>
            <person name="Becker A."/>
            <person name="Gohl D.M."/>
            <person name="Silverstein K.A.T."/>
            <person name="Koren S."/>
            <person name="Bechman K.B."/>
            <person name="Herman A."/>
            <person name="Abrahante J.E."/>
            <person name="Garbe J."/>
        </authorList>
    </citation>
    <scope>NUCLEOTIDE SEQUENCE</scope>
    <source>
        <strain evidence="1">Duluth1</strain>
        <tissue evidence="1">Whole animal</tissue>
    </source>
</reference>
<sequence>MVLPCELIYDGECETDNTKETIKNAVLKYLNDTKKAIDDSICPGKNCRAENVKVECESRKRREEDIGHELTKRQTSYVQVTFEIATQFDLTNSTESLAYNELFPLLTAVGNRIKADVGEGKLDVAGFTIAKDGFQTSSVPNLKCPSALKKDGFKCSKNCY</sequence>
<protein>
    <submittedName>
        <fullName evidence="1">Uncharacterized protein</fullName>
    </submittedName>
</protein>
<keyword evidence="2" id="KW-1185">Reference proteome</keyword>
<comment type="caution">
    <text evidence="1">The sequence shown here is derived from an EMBL/GenBank/DDBJ whole genome shotgun (WGS) entry which is preliminary data.</text>
</comment>